<accession>A0A6V8PQJ7</accession>
<name>A0A6V8PQJ7_9ACTN</name>
<organism evidence="1 2">
    <name type="scientific">Candidatus Hakubella thermalkaliphila</name>
    <dbReference type="NCBI Taxonomy" id="2754717"/>
    <lineage>
        <taxon>Bacteria</taxon>
        <taxon>Bacillati</taxon>
        <taxon>Actinomycetota</taxon>
        <taxon>Actinomycetota incertae sedis</taxon>
        <taxon>Candidatus Hakubellales</taxon>
        <taxon>Candidatus Hakubellaceae</taxon>
        <taxon>Candidatus Hakubella</taxon>
    </lineage>
</organism>
<evidence type="ECO:0000313" key="2">
    <source>
        <dbReference type="Proteomes" id="UP000568877"/>
    </source>
</evidence>
<proteinExistence type="predicted"/>
<comment type="caution">
    <text evidence="1">The sequence shown here is derived from an EMBL/GenBank/DDBJ whole genome shotgun (WGS) entry which is preliminary data.</text>
</comment>
<gene>
    <name evidence="1" type="ORF">HKBW3S42_01671</name>
</gene>
<feature type="non-terminal residue" evidence="1">
    <location>
        <position position="1"/>
    </location>
</feature>
<dbReference type="AlphaFoldDB" id="A0A6V8PQJ7"/>
<evidence type="ECO:0000313" key="1">
    <source>
        <dbReference type="EMBL" id="GFP33336.1"/>
    </source>
</evidence>
<dbReference type="Proteomes" id="UP000568877">
    <property type="component" value="Unassembled WGS sequence"/>
</dbReference>
<protein>
    <submittedName>
        <fullName evidence="1">Uncharacterized protein</fullName>
    </submittedName>
</protein>
<dbReference type="EMBL" id="BLSA01000410">
    <property type="protein sequence ID" value="GFP33336.1"/>
    <property type="molecule type" value="Genomic_DNA"/>
</dbReference>
<reference evidence="1 2" key="1">
    <citation type="journal article" date="2020" name="Front. Microbiol.">
        <title>Single-cell genomics of novel Actinobacteria with the Wood-Ljungdahl pathway discovered in a serpentinizing system.</title>
        <authorList>
            <person name="Merino N."/>
            <person name="Kawai M."/>
            <person name="Boyd E.S."/>
            <person name="Colman D.R."/>
            <person name="McGlynn S.E."/>
            <person name="Nealson K.H."/>
            <person name="Kurokawa K."/>
            <person name="Hongoh Y."/>
        </authorList>
    </citation>
    <scope>NUCLEOTIDE SEQUENCE [LARGE SCALE GENOMIC DNA]</scope>
    <source>
        <strain evidence="1 2">S42</strain>
    </source>
</reference>
<sequence>ISPAAIYGEDHGLSLKMSPECVKRYIGGMEREPSVDTAPE</sequence>